<dbReference type="EMBL" id="JAAAHY010001811">
    <property type="protein sequence ID" value="KAF9946623.1"/>
    <property type="molecule type" value="Genomic_DNA"/>
</dbReference>
<dbReference type="InterPro" id="IPR002885">
    <property type="entry name" value="PPR_rpt"/>
</dbReference>
<dbReference type="OrthoDB" id="185373at2759"/>
<evidence type="ECO:0000313" key="2">
    <source>
        <dbReference type="EMBL" id="KAF9946623.1"/>
    </source>
</evidence>
<sequence>MWSPRGQRAYQREKTAVMEKLGRIKDLEKSSWRRPFVKHMGAKQPSGIQLEKLALMDQRRYVVSQLSATRTPAKDNQRMFNTIEFNLLLQECEELKAWRHGYRISQLLLNRYQSSTFDFHSTAVAAPNTRTIHLMATLFLKSGHPDKILQLFSTLQGRYPHRIPMDVYISFLKNLATMPDQLPRIESLLGDMHKYGPTPTTAVYNTLLWSVGQQEGLDKAEAVLGWMRNQGCKADQQSFRNLMELSLQEMNYGQAQYWLAEYRRQGFEIRPRLLEPFMRACIKEVVRKSGTTADLSSHSREWMYKGLQLMQFMTREGLPPTATTFDMMIEGLLSQRNLVEAKKTLSLMRASPYLYTPAPRTWTLFFDYHLQNDNYLAALRVLSEMRQAGLMGPQEKYLPGPIVPTKLYHRLFECMLRRGKLSLAERNLYVMLLRQNRAQPTEAEVVDLIWELDGRPEDAERVYELLYPQTKNDSFDQANYMSTRSDKILEGGPIQLANIGVMRAKATSKSDARQDEVRKTWSSMTAFFSERLQLEREQPMKTPEEQTGGRKMRFLLALAFEQVARVNRNVSPNERELGQELERDGDGDVAVEYKREPDQKATLRGADGWDFSQSRRTAGFGVGSLGLGMGHSGTPNASPAGHLEFLRSKHRSLIQQLLKDQEFVQPLLNRQSGSSTLTYNPPIGNTATMEERLEDLKRSFAWVQEHDIPIRIEGLRCIAGCRRAVPFEAGAVFQVQSHYHGQGTSM</sequence>
<dbReference type="Pfam" id="PF01535">
    <property type="entry name" value="PPR"/>
    <property type="match status" value="1"/>
</dbReference>
<accession>A0A9P6ISX4</accession>
<comment type="caution">
    <text evidence="2">The sequence shown here is derived from an EMBL/GenBank/DDBJ whole genome shotgun (WGS) entry which is preliminary data.</text>
</comment>
<dbReference type="PANTHER" id="PTHR47936">
    <property type="entry name" value="PPR_LONG DOMAIN-CONTAINING PROTEIN"/>
    <property type="match status" value="1"/>
</dbReference>
<protein>
    <recommendedName>
        <fullName evidence="4">Pentatricopeptide repeat-containing protein</fullName>
    </recommendedName>
</protein>
<proteinExistence type="predicted"/>
<dbReference type="PANTHER" id="PTHR47936:SF1">
    <property type="entry name" value="PENTATRICOPEPTIDE REPEAT-CONTAINING PROTEIN GUN1, CHLOROPLASTIC"/>
    <property type="match status" value="1"/>
</dbReference>
<evidence type="ECO:0000313" key="3">
    <source>
        <dbReference type="Proteomes" id="UP000738359"/>
    </source>
</evidence>
<dbReference type="InterPro" id="IPR011990">
    <property type="entry name" value="TPR-like_helical_dom_sf"/>
</dbReference>
<organism evidence="2 3">
    <name type="scientific">Mortierella alpina</name>
    <name type="common">Oleaginous fungus</name>
    <name type="synonym">Mortierella renispora</name>
    <dbReference type="NCBI Taxonomy" id="64518"/>
    <lineage>
        <taxon>Eukaryota</taxon>
        <taxon>Fungi</taxon>
        <taxon>Fungi incertae sedis</taxon>
        <taxon>Mucoromycota</taxon>
        <taxon>Mortierellomycotina</taxon>
        <taxon>Mortierellomycetes</taxon>
        <taxon>Mortierellales</taxon>
        <taxon>Mortierellaceae</taxon>
        <taxon>Mortierella</taxon>
    </lineage>
</organism>
<evidence type="ECO:0000256" key="1">
    <source>
        <dbReference type="ARBA" id="ARBA00022737"/>
    </source>
</evidence>
<dbReference type="Gene3D" id="1.25.40.10">
    <property type="entry name" value="Tetratricopeptide repeat domain"/>
    <property type="match status" value="2"/>
</dbReference>
<dbReference type="AlphaFoldDB" id="A0A9P6ISX4"/>
<dbReference type="Proteomes" id="UP000738359">
    <property type="component" value="Unassembled WGS sequence"/>
</dbReference>
<name>A0A9P6ISX4_MORAP</name>
<gene>
    <name evidence="2" type="ORF">BGZ70_003132</name>
</gene>
<keyword evidence="3" id="KW-1185">Reference proteome</keyword>
<evidence type="ECO:0008006" key="4">
    <source>
        <dbReference type="Google" id="ProtNLM"/>
    </source>
</evidence>
<reference evidence="2" key="1">
    <citation type="journal article" date="2020" name="Fungal Divers.">
        <title>Resolving the Mortierellaceae phylogeny through synthesis of multi-gene phylogenetics and phylogenomics.</title>
        <authorList>
            <person name="Vandepol N."/>
            <person name="Liber J."/>
            <person name="Desiro A."/>
            <person name="Na H."/>
            <person name="Kennedy M."/>
            <person name="Barry K."/>
            <person name="Grigoriev I.V."/>
            <person name="Miller A.N."/>
            <person name="O'Donnell K."/>
            <person name="Stajich J.E."/>
            <person name="Bonito G."/>
        </authorList>
    </citation>
    <scope>NUCLEOTIDE SEQUENCE</scope>
    <source>
        <strain evidence="2">CK1249</strain>
    </source>
</reference>
<keyword evidence="1" id="KW-0677">Repeat</keyword>